<proteinExistence type="predicted"/>
<dbReference type="Proteomes" id="UP000267249">
    <property type="component" value="Chromosome"/>
</dbReference>
<organism evidence="1 2">
    <name type="scientific">Synechococcus elongatus PCC 11801</name>
    <dbReference type="NCBI Taxonomy" id="2219813"/>
    <lineage>
        <taxon>Bacteria</taxon>
        <taxon>Bacillati</taxon>
        <taxon>Cyanobacteriota</taxon>
        <taxon>Cyanophyceae</taxon>
        <taxon>Synechococcales</taxon>
        <taxon>Synechococcaceae</taxon>
        <taxon>Synechococcus</taxon>
    </lineage>
</organism>
<dbReference type="EMBL" id="CP030139">
    <property type="protein sequence ID" value="WVS92365.1"/>
    <property type="molecule type" value="Genomic_DNA"/>
</dbReference>
<evidence type="ECO:0000313" key="2">
    <source>
        <dbReference type="Proteomes" id="UP000267249"/>
    </source>
</evidence>
<name>A0AAQ3MCR1_SYNEL</name>
<protein>
    <submittedName>
        <fullName evidence="1">Uncharacterized protein</fullName>
    </submittedName>
</protein>
<gene>
    <name evidence="1" type="ORF">DOP62_13610</name>
</gene>
<dbReference type="AlphaFoldDB" id="A0AAQ3MCR1"/>
<reference evidence="1 2" key="1">
    <citation type="journal article" date="2018" name="Sci. Rep.">
        <title>Genome Features and Biochemical Characteristics of a Robust, Fast Growing and Naturally Transformable Cyanobacterium Synechococcus elongatus PCC 11801 Isolated from India.</title>
        <authorList>
            <person name="Jaiswal D."/>
            <person name="Sengupta A."/>
            <person name="Sohoni S."/>
            <person name="Sengupta S."/>
            <person name="Phadnavis A.G."/>
            <person name="Pakrasi H.B."/>
            <person name="Wangikar P.P."/>
        </authorList>
    </citation>
    <scope>NUCLEOTIDE SEQUENCE [LARGE SCALE GENOMIC DNA]</scope>
    <source>
        <strain evidence="1 2">PCC 11801</strain>
    </source>
</reference>
<evidence type="ECO:0000313" key="1">
    <source>
        <dbReference type="EMBL" id="WVS92365.1"/>
    </source>
</evidence>
<sequence>MQLEFDLVADLSDHQAELVTGSLFQSANSGASAIALSTAIASPSGFAISAGTVANALSLAQNIGISTITSPSVQVPINIAVNL</sequence>
<accession>A0AAQ3MCR1</accession>